<evidence type="ECO:0000256" key="2">
    <source>
        <dbReference type="ARBA" id="ARBA00022729"/>
    </source>
</evidence>
<dbReference type="VEuPathDB" id="FungiDB:PDIP_19470"/>
<feature type="signal peptide" evidence="7">
    <location>
        <begin position="1"/>
        <end position="19"/>
    </location>
</feature>
<dbReference type="Proteomes" id="UP000595662">
    <property type="component" value="Chromosome 1"/>
</dbReference>
<evidence type="ECO:0000313" key="11">
    <source>
        <dbReference type="Proteomes" id="UP000595662"/>
    </source>
</evidence>
<evidence type="ECO:0000256" key="1">
    <source>
        <dbReference type="ARBA" id="ARBA00009902"/>
    </source>
</evidence>
<dbReference type="PANTHER" id="PTHR42800:SF3">
    <property type="entry name" value="GLYCOSYL HYDROLASE FAMILY 32 N-TERMINAL DOMAIN-CONTAINING PROTEIN"/>
    <property type="match status" value="1"/>
</dbReference>
<dbReference type="EMBL" id="CP060774">
    <property type="protein sequence ID" value="QQK39520.1"/>
    <property type="molecule type" value="Genomic_DNA"/>
</dbReference>
<evidence type="ECO:0000256" key="7">
    <source>
        <dbReference type="SAM" id="SignalP"/>
    </source>
</evidence>
<feature type="chain" id="PRO_5031178237" evidence="7">
    <location>
        <begin position="20"/>
        <end position="689"/>
    </location>
</feature>
<name>A0A7T6XE99_PENDI</name>
<dbReference type="Pfam" id="PF08244">
    <property type="entry name" value="Glyco_hydro_32C"/>
    <property type="match status" value="1"/>
</dbReference>
<dbReference type="SMART" id="SM00640">
    <property type="entry name" value="Glyco_32"/>
    <property type="match status" value="1"/>
</dbReference>
<sequence>MKAATTASVLALIWERATAQDYNAPPPDLATLPELSLFETWRPHTHVLPPNGQIGDPCAHYVDPETGRFHVGFLHNGTGIAAVLTEDLVHYYDVRPNGNFSIVAGGPNDPVAVFDGSVIPRGVDDKPTLLYTSVSSLPIHWTLAYTRGSESQSLAVTYDGGKNFTKLDIPPVIPEPPVDVNVTGFRDPYVFQNVDLDKSLGNTEGTWYTTISGGVHDVGPGLFLYQNTSPDFEQWEYLGEWYNEPANSTWGNGDWSKVFGYNFETTNAFGLTREGYSYSGSPFMTIAVESSYVPIQPSVSSLHAQLWLAGSIGVSEGENVTFTPDMVGVFDWGLASYAAAGKVVPQSSLPSTASGAPDRFISYVWLTGDVFGGIVGFPAAQQGWQNTLLTARELSIKAIPNVVNNDLVKETGSWRLTADSDSAGECVELETLGIDIARETYSAMTDTPGFTEPGRTLTSAGVIPFTRSPDTKFFVLEAEISFDARASGLQTGFQILASELESTTIYYQFSNESIMIDRSKTSAAADTTSGIDASPESGRLRLFDINDNCGNNSSDSGNGGSGGHGIYGGHGGQGGYAGHGDHKCGEKDEQGVHHSTDCKSDPAPESDAHSSHSSEVGEEHIETLSLTIVVDNSVLEVYANSRFVLSTWVRPWYENSTEIRFFQNGEGEASFNNIRVADGLYDAYPDRDQ</sequence>
<proteinExistence type="inferred from homology"/>
<dbReference type="Gene3D" id="2.60.120.560">
    <property type="entry name" value="Exo-inulinase, domain 1"/>
    <property type="match status" value="1"/>
</dbReference>
<feature type="region of interest" description="Disordered" evidence="6">
    <location>
        <begin position="572"/>
        <end position="618"/>
    </location>
</feature>
<gene>
    <name evidence="10" type="ORF">Pdw03_2374</name>
</gene>
<keyword evidence="2 7" id="KW-0732">Signal</keyword>
<feature type="compositionally biased region" description="Basic and acidic residues" evidence="6">
    <location>
        <begin position="579"/>
        <end position="618"/>
    </location>
</feature>
<dbReference type="GeneID" id="26230270"/>
<dbReference type="PANTHER" id="PTHR42800">
    <property type="entry name" value="EXOINULINASE INUD (AFU_ORTHOLOGUE AFUA_5G00480)"/>
    <property type="match status" value="1"/>
</dbReference>
<dbReference type="RefSeq" id="XP_014537123.1">
    <property type="nucleotide sequence ID" value="XM_014681637.1"/>
</dbReference>
<dbReference type="CDD" id="cd18621">
    <property type="entry name" value="GH32_XdINV-like"/>
    <property type="match status" value="1"/>
</dbReference>
<dbReference type="GO" id="GO:0005987">
    <property type="term" value="P:sucrose catabolic process"/>
    <property type="evidence" value="ECO:0007669"/>
    <property type="project" value="TreeGrafter"/>
</dbReference>
<dbReference type="GO" id="GO:0005737">
    <property type="term" value="C:cytoplasm"/>
    <property type="evidence" value="ECO:0007669"/>
    <property type="project" value="TreeGrafter"/>
</dbReference>
<dbReference type="Gene3D" id="2.115.10.20">
    <property type="entry name" value="Glycosyl hydrolase domain, family 43"/>
    <property type="match status" value="1"/>
</dbReference>
<keyword evidence="4 5" id="KW-0326">Glycosidase</keyword>
<reference evidence="10 11" key="1">
    <citation type="submission" date="2020-08" db="EMBL/GenBank/DDBJ databases">
        <title>The completed genome sequence of the pathogenic ascomycete fungus Penicillium digitatum.</title>
        <authorList>
            <person name="Wang M."/>
        </authorList>
    </citation>
    <scope>NUCLEOTIDE SEQUENCE [LARGE SCALE GENOMIC DNA]</scope>
    <source>
        <strain evidence="10 11">PdW03</strain>
    </source>
</reference>
<dbReference type="InterPro" id="IPR013189">
    <property type="entry name" value="Glyco_hydro_32_C"/>
</dbReference>
<evidence type="ECO:0000256" key="3">
    <source>
        <dbReference type="ARBA" id="ARBA00022801"/>
    </source>
</evidence>
<evidence type="ECO:0000313" key="10">
    <source>
        <dbReference type="EMBL" id="QQK39520.1"/>
    </source>
</evidence>
<dbReference type="InterPro" id="IPR001362">
    <property type="entry name" value="Glyco_hydro_32"/>
</dbReference>
<evidence type="ECO:0000256" key="5">
    <source>
        <dbReference type="RuleBase" id="RU362110"/>
    </source>
</evidence>
<feature type="domain" description="Glycosyl hydrolase family 32 N-terminal" evidence="8">
    <location>
        <begin position="66"/>
        <end position="339"/>
    </location>
</feature>
<organism evidence="10 11">
    <name type="scientific">Penicillium digitatum</name>
    <name type="common">Green mold</name>
    <dbReference type="NCBI Taxonomy" id="36651"/>
    <lineage>
        <taxon>Eukaryota</taxon>
        <taxon>Fungi</taxon>
        <taxon>Dikarya</taxon>
        <taxon>Ascomycota</taxon>
        <taxon>Pezizomycotina</taxon>
        <taxon>Eurotiomycetes</taxon>
        <taxon>Eurotiomycetidae</taxon>
        <taxon>Eurotiales</taxon>
        <taxon>Aspergillaceae</taxon>
        <taxon>Penicillium</taxon>
    </lineage>
</organism>
<feature type="domain" description="Glycosyl hydrolase family 32 C-terminal" evidence="9">
    <location>
        <begin position="464"/>
        <end position="676"/>
    </location>
</feature>
<protein>
    <submittedName>
        <fullName evidence="10">Glycoside hydrolase, family 32</fullName>
    </submittedName>
</protein>
<dbReference type="GO" id="GO:0004575">
    <property type="term" value="F:sucrose alpha-glucosidase activity"/>
    <property type="evidence" value="ECO:0007669"/>
    <property type="project" value="TreeGrafter"/>
</dbReference>
<evidence type="ECO:0000259" key="8">
    <source>
        <dbReference type="Pfam" id="PF00251"/>
    </source>
</evidence>
<dbReference type="SUPFAM" id="SSF49899">
    <property type="entry name" value="Concanavalin A-like lectins/glucanases"/>
    <property type="match status" value="1"/>
</dbReference>
<dbReference type="InterPro" id="IPR013148">
    <property type="entry name" value="Glyco_hydro_32_N"/>
</dbReference>
<evidence type="ECO:0000256" key="4">
    <source>
        <dbReference type="ARBA" id="ARBA00023295"/>
    </source>
</evidence>
<evidence type="ECO:0000259" key="9">
    <source>
        <dbReference type="Pfam" id="PF08244"/>
    </source>
</evidence>
<comment type="similarity">
    <text evidence="1 5">Belongs to the glycosyl hydrolase 32 family.</text>
</comment>
<keyword evidence="3 5" id="KW-0378">Hydrolase</keyword>
<accession>A0A7T6XE99</accession>
<dbReference type="KEGG" id="pdp:PDIP_19470"/>
<dbReference type="AlphaFoldDB" id="A0A7T6XE99"/>
<dbReference type="InterPro" id="IPR013320">
    <property type="entry name" value="ConA-like_dom_sf"/>
</dbReference>
<evidence type="ECO:0000256" key="6">
    <source>
        <dbReference type="SAM" id="MobiDB-lite"/>
    </source>
</evidence>
<dbReference type="Pfam" id="PF00251">
    <property type="entry name" value="Glyco_hydro_32N"/>
    <property type="match status" value="1"/>
</dbReference>
<dbReference type="InterPro" id="IPR023296">
    <property type="entry name" value="Glyco_hydro_beta-prop_sf"/>
</dbReference>
<dbReference type="SUPFAM" id="SSF75005">
    <property type="entry name" value="Arabinanase/levansucrase/invertase"/>
    <property type="match status" value="1"/>
</dbReference>